<dbReference type="PANTHER" id="PTHR30137">
    <property type="entry name" value="LUCIFERASE-LIKE MONOOXYGENASE"/>
    <property type="match status" value="1"/>
</dbReference>
<dbReference type="GO" id="GO:0016705">
    <property type="term" value="F:oxidoreductase activity, acting on paired donors, with incorporation or reduction of molecular oxygen"/>
    <property type="evidence" value="ECO:0007669"/>
    <property type="project" value="InterPro"/>
</dbReference>
<dbReference type="InterPro" id="IPR011251">
    <property type="entry name" value="Luciferase-like_dom"/>
</dbReference>
<dbReference type="EMBL" id="LXQD01000131">
    <property type="protein sequence ID" value="RCJ37015.1"/>
    <property type="molecule type" value="Genomic_DNA"/>
</dbReference>
<gene>
    <name evidence="4" type="ORF">A6770_15460</name>
</gene>
<evidence type="ECO:0000256" key="1">
    <source>
        <dbReference type="ARBA" id="ARBA00023002"/>
    </source>
</evidence>
<sequence>MKTGLFCNYDNHHQDARRAIFEQVALVKQAESLGFEEAWLSEHHFNEFNLSPSMLVLMAHLAGLTSTIRLGTAAVLLPFHNPIRVAEDIATLDNLCNGRLLFGVAKGGPFPQQNKHFATPMGESRAQMLEAMALIQKLLYETDVSFNGQYYQCDRLTVYPKPLQRQIPVYIASGEDDGIEFSARHSFALMGGPPFSLERLKNTVAKYRALNSSGSEKLMLARFFYVGKTDDEAVSEALPFIRQFSQKMKANSAQVMQNSTNPNQKPFDRTNICFDEDYLIENSIIGDVVTCRDKIKKFQDELNLGTLALKPSSFDLQKNLESLQRYNQEVRSYVQILPASTR</sequence>
<dbReference type="Proteomes" id="UP000252107">
    <property type="component" value="Unassembled WGS sequence"/>
</dbReference>
<comment type="caution">
    <text evidence="4">The sequence shown here is derived from an EMBL/GenBank/DDBJ whole genome shotgun (WGS) entry which is preliminary data.</text>
</comment>
<evidence type="ECO:0000313" key="5">
    <source>
        <dbReference type="Proteomes" id="UP000252107"/>
    </source>
</evidence>
<protein>
    <submittedName>
        <fullName evidence="4">Luciferase</fullName>
    </submittedName>
</protein>
<accession>A0A367RKM3</accession>
<dbReference type="Pfam" id="PF00296">
    <property type="entry name" value="Bac_luciferase"/>
    <property type="match status" value="1"/>
</dbReference>
<organism evidence="4 5">
    <name type="scientific">Nostoc minutum NIES-26</name>
    <dbReference type="NCBI Taxonomy" id="1844469"/>
    <lineage>
        <taxon>Bacteria</taxon>
        <taxon>Bacillati</taxon>
        <taxon>Cyanobacteriota</taxon>
        <taxon>Cyanophyceae</taxon>
        <taxon>Nostocales</taxon>
        <taxon>Nostocaceae</taxon>
        <taxon>Nostoc</taxon>
    </lineage>
</organism>
<dbReference type="AlphaFoldDB" id="A0A367RKM3"/>
<proteinExistence type="predicted"/>
<dbReference type="InterPro" id="IPR050766">
    <property type="entry name" value="Bact_Lucif_Oxidored"/>
</dbReference>
<reference evidence="4" key="1">
    <citation type="submission" date="2016-04" db="EMBL/GenBank/DDBJ databases">
        <authorList>
            <person name="Tabuchi Yagui T.R."/>
        </authorList>
    </citation>
    <scope>NUCLEOTIDE SEQUENCE [LARGE SCALE GENOMIC DNA]</scope>
    <source>
        <strain evidence="4">NIES-26</strain>
    </source>
</reference>
<keyword evidence="2" id="KW-0503">Monooxygenase</keyword>
<dbReference type="GO" id="GO:0004497">
    <property type="term" value="F:monooxygenase activity"/>
    <property type="evidence" value="ECO:0007669"/>
    <property type="project" value="UniProtKB-KW"/>
</dbReference>
<keyword evidence="5" id="KW-1185">Reference proteome</keyword>
<name>A0A367RKM3_9NOSO</name>
<keyword evidence="1" id="KW-0560">Oxidoreductase</keyword>
<feature type="domain" description="Luciferase-like" evidence="3">
    <location>
        <begin position="1"/>
        <end position="300"/>
    </location>
</feature>
<evidence type="ECO:0000313" key="4">
    <source>
        <dbReference type="EMBL" id="RCJ37015.1"/>
    </source>
</evidence>
<evidence type="ECO:0000256" key="2">
    <source>
        <dbReference type="ARBA" id="ARBA00023033"/>
    </source>
</evidence>
<dbReference type="Gene3D" id="3.20.20.30">
    <property type="entry name" value="Luciferase-like domain"/>
    <property type="match status" value="1"/>
</dbReference>
<dbReference type="PANTHER" id="PTHR30137:SF8">
    <property type="entry name" value="BLR5498 PROTEIN"/>
    <property type="match status" value="1"/>
</dbReference>
<evidence type="ECO:0000259" key="3">
    <source>
        <dbReference type="Pfam" id="PF00296"/>
    </source>
</evidence>
<dbReference type="SUPFAM" id="SSF51679">
    <property type="entry name" value="Bacterial luciferase-like"/>
    <property type="match status" value="1"/>
</dbReference>
<dbReference type="GO" id="GO:0005829">
    <property type="term" value="C:cytosol"/>
    <property type="evidence" value="ECO:0007669"/>
    <property type="project" value="TreeGrafter"/>
</dbReference>
<dbReference type="InterPro" id="IPR036661">
    <property type="entry name" value="Luciferase-like_sf"/>
</dbReference>